<sequence>MSGKTQPHADIYLNKAVKDDLSWLSSSIADLGETTNFNQNSTLNAALLRPSSTAANQHPLPTIYQSASDDWDLDEPFTVNTTVNFVFATASSLLQAAPNLRYRNGHTIVPGIVRPGTLLYHGRGDSSIPVTEWVAFDPEISRGFCRIFTPSGGGCWHHTFAVARPLRVLYFDGASAAKLGSGEMDTQDIITWGEIRPDRVREEGLRIQRLCEWGKPLGLDGFVRISALSEMMLCNFSSVNLVSSQHLKSAPMKTLLPELSPSLIVVPAKPVPINSEGIVFLRVLHRFSQYPGVMHVQLDLSRLVSFYDEKLAPSLVAVRSDRPRLEHRLLGITEEDLMRAKKHLEKQVMETRWSSLEGVGNHLDWPTHLHSIVELYGETFEDIWNLVNSTGSIAARPATQRVKDSEQLLRDAVEGTTREICRVLTKMWAYGVHDGLSEMFDDKVASEHPHEDSKKADALLDTWKVDLGSLMKWLDWGVWLRCRPACKEQEQCYIPAWPFVVGNMSGTVWREDNPQPRCLKKLEPFTYADDEQ</sequence>
<protein>
    <submittedName>
        <fullName evidence="1">Uncharacterized protein</fullName>
    </submittedName>
</protein>
<dbReference type="PANTHER" id="PTHR35204">
    <property type="entry name" value="YALI0A21131P"/>
    <property type="match status" value="1"/>
</dbReference>
<dbReference type="OrthoDB" id="10261782at2759"/>
<dbReference type="PANTHER" id="PTHR35204:SF1">
    <property type="entry name" value="ENTEROTOXIN"/>
    <property type="match status" value="1"/>
</dbReference>
<dbReference type="EMBL" id="ML769426">
    <property type="protein sequence ID" value="KAE9403349.1"/>
    <property type="molecule type" value="Genomic_DNA"/>
</dbReference>
<keyword evidence="2" id="KW-1185">Reference proteome</keyword>
<organism evidence="1 2">
    <name type="scientific">Gymnopus androsaceus JB14</name>
    <dbReference type="NCBI Taxonomy" id="1447944"/>
    <lineage>
        <taxon>Eukaryota</taxon>
        <taxon>Fungi</taxon>
        <taxon>Dikarya</taxon>
        <taxon>Basidiomycota</taxon>
        <taxon>Agaricomycotina</taxon>
        <taxon>Agaricomycetes</taxon>
        <taxon>Agaricomycetidae</taxon>
        <taxon>Agaricales</taxon>
        <taxon>Marasmiineae</taxon>
        <taxon>Omphalotaceae</taxon>
        <taxon>Gymnopus</taxon>
    </lineage>
</organism>
<reference evidence="1" key="1">
    <citation type="journal article" date="2019" name="Environ. Microbiol.">
        <title>Fungal ecological strategies reflected in gene transcription - a case study of two litter decomposers.</title>
        <authorList>
            <person name="Barbi F."/>
            <person name="Kohler A."/>
            <person name="Barry K."/>
            <person name="Baskaran P."/>
            <person name="Daum C."/>
            <person name="Fauchery L."/>
            <person name="Ihrmark K."/>
            <person name="Kuo A."/>
            <person name="LaButti K."/>
            <person name="Lipzen A."/>
            <person name="Morin E."/>
            <person name="Grigoriev I.V."/>
            <person name="Henrissat B."/>
            <person name="Lindahl B."/>
            <person name="Martin F."/>
        </authorList>
    </citation>
    <scope>NUCLEOTIDE SEQUENCE</scope>
    <source>
        <strain evidence="1">JB14</strain>
    </source>
</reference>
<dbReference type="InterPro" id="IPR038921">
    <property type="entry name" value="YOR389W-like"/>
</dbReference>
<evidence type="ECO:0000313" key="1">
    <source>
        <dbReference type="EMBL" id="KAE9403349.1"/>
    </source>
</evidence>
<gene>
    <name evidence="1" type="ORF">BT96DRAFT_973782</name>
</gene>
<accession>A0A6A4HXS4</accession>
<dbReference type="AlphaFoldDB" id="A0A6A4HXS4"/>
<proteinExistence type="predicted"/>
<evidence type="ECO:0000313" key="2">
    <source>
        <dbReference type="Proteomes" id="UP000799118"/>
    </source>
</evidence>
<dbReference type="Proteomes" id="UP000799118">
    <property type="component" value="Unassembled WGS sequence"/>
</dbReference>
<name>A0A6A4HXS4_9AGAR</name>